<dbReference type="Proteomes" id="UP000306719">
    <property type="component" value="Unassembled WGS sequence"/>
</dbReference>
<feature type="signal peptide" evidence="1">
    <location>
        <begin position="1"/>
        <end position="20"/>
    </location>
</feature>
<dbReference type="SUPFAM" id="SSF82171">
    <property type="entry name" value="DPP6 N-terminal domain-like"/>
    <property type="match status" value="1"/>
</dbReference>
<sequence>MKFRILTLIFVLLASTKLIGCSGETRIASPDENREASVRSDSGILVLSILDAGGENLYTVNTGASDFQRWSIEWLNNSELLLRSSDTGPVIFVNQPDGSWGKVNPLKKLSPDGLEVIYAYWNNYKEKTLSLSILQAHGDAKAAFIVKQKIETQIVVLDLVNCAQWQGNNNFIIKTGNDERIFTKDQDGIWVEKMVQNLRKKKPLV</sequence>
<proteinExistence type="predicted"/>
<dbReference type="OrthoDB" id="9873923at2"/>
<organism evidence="2 3">
    <name type="scientific">Pseudoalteromonas rubra</name>
    <dbReference type="NCBI Taxonomy" id="43658"/>
    <lineage>
        <taxon>Bacteria</taxon>
        <taxon>Pseudomonadati</taxon>
        <taxon>Pseudomonadota</taxon>
        <taxon>Gammaproteobacteria</taxon>
        <taxon>Alteromonadales</taxon>
        <taxon>Pseudoalteromonadaceae</taxon>
        <taxon>Pseudoalteromonas</taxon>
    </lineage>
</organism>
<evidence type="ECO:0000256" key="1">
    <source>
        <dbReference type="SAM" id="SignalP"/>
    </source>
</evidence>
<feature type="chain" id="PRO_5024288927" description="Lipoprotein" evidence="1">
    <location>
        <begin position="21"/>
        <end position="205"/>
    </location>
</feature>
<protein>
    <recommendedName>
        <fullName evidence="4">Lipoprotein</fullName>
    </recommendedName>
</protein>
<dbReference type="AlphaFoldDB" id="A0A5S3WPX3"/>
<accession>A0A5S3WPX3</accession>
<dbReference type="RefSeq" id="WP_138546910.1">
    <property type="nucleotide sequence ID" value="NZ_PNCJ01000059.1"/>
</dbReference>
<reference evidence="3" key="2">
    <citation type="submission" date="2019-06" db="EMBL/GenBank/DDBJ databases">
        <title>Co-occurence of chitin degradation, pigmentation and bioactivity in marine Pseudoalteromonas.</title>
        <authorList>
            <person name="Sonnenschein E.C."/>
            <person name="Bech P.K."/>
        </authorList>
    </citation>
    <scope>NUCLEOTIDE SEQUENCE [LARGE SCALE GENOMIC DNA]</scope>
    <source>
        <strain evidence="3">S2599</strain>
    </source>
</reference>
<evidence type="ECO:0000313" key="3">
    <source>
        <dbReference type="Proteomes" id="UP000306719"/>
    </source>
</evidence>
<dbReference type="EMBL" id="PNCJ01000059">
    <property type="protein sequence ID" value="TMP30763.1"/>
    <property type="molecule type" value="Genomic_DNA"/>
</dbReference>
<evidence type="ECO:0000313" key="2">
    <source>
        <dbReference type="EMBL" id="TMP30763.1"/>
    </source>
</evidence>
<evidence type="ECO:0008006" key="4">
    <source>
        <dbReference type="Google" id="ProtNLM"/>
    </source>
</evidence>
<name>A0A5S3WPX3_9GAMM</name>
<keyword evidence="1" id="KW-0732">Signal</keyword>
<reference evidence="2 3" key="1">
    <citation type="submission" date="2018-01" db="EMBL/GenBank/DDBJ databases">
        <authorList>
            <person name="Paulsen S."/>
            <person name="Gram L.K."/>
        </authorList>
    </citation>
    <scope>NUCLEOTIDE SEQUENCE [LARGE SCALE GENOMIC DNA]</scope>
    <source>
        <strain evidence="2 3">S2599</strain>
    </source>
</reference>
<gene>
    <name evidence="2" type="ORF">CWB98_23120</name>
</gene>
<comment type="caution">
    <text evidence="2">The sequence shown here is derived from an EMBL/GenBank/DDBJ whole genome shotgun (WGS) entry which is preliminary data.</text>
</comment>